<feature type="transmembrane region" description="Helical" evidence="1">
    <location>
        <begin position="6"/>
        <end position="29"/>
    </location>
</feature>
<keyword evidence="1" id="KW-0472">Membrane</keyword>
<dbReference type="GeneID" id="85011406"/>
<protein>
    <submittedName>
        <fullName evidence="2">Uncharacterized protein</fullName>
    </submittedName>
</protein>
<accession>A0A448L3H7</accession>
<feature type="transmembrane region" description="Helical" evidence="1">
    <location>
        <begin position="113"/>
        <end position="134"/>
    </location>
</feature>
<evidence type="ECO:0000256" key="1">
    <source>
        <dbReference type="SAM" id="Phobius"/>
    </source>
</evidence>
<reference evidence="2 3" key="1">
    <citation type="submission" date="2018-12" db="EMBL/GenBank/DDBJ databases">
        <authorList>
            <consortium name="Pathogen Informatics"/>
        </authorList>
    </citation>
    <scope>NUCLEOTIDE SEQUENCE [LARGE SCALE GENOMIC DNA]</scope>
    <source>
        <strain evidence="2 3">NCTC13071</strain>
    </source>
</reference>
<dbReference type="Proteomes" id="UP000274578">
    <property type="component" value="Chromosome 1"/>
</dbReference>
<gene>
    <name evidence="2" type="ORF">NCTC13071_00500</name>
</gene>
<keyword evidence="1" id="KW-1133">Transmembrane helix</keyword>
<evidence type="ECO:0000313" key="3">
    <source>
        <dbReference type="Proteomes" id="UP000274578"/>
    </source>
</evidence>
<dbReference type="KEGG" id="poc:NCTC13071_00500"/>
<sequence length="147" mass="16436">MNNVTAAYQMVFIIAICVLLPITMASLRYKNKQYETRKKSDILMAAIEKNADINVQDFLNKFNPPRKSFEEKMKTMLHLELLWGAILLIVGLLCMLCFIGLCSFEGFNTEFMTLGIIFGIIPIGIGAGLLVAHFNGKKTLGKNKAQS</sequence>
<name>A0A448L3H7_9BACT</name>
<evidence type="ECO:0000313" key="2">
    <source>
        <dbReference type="EMBL" id="VEH14523.1"/>
    </source>
</evidence>
<proteinExistence type="predicted"/>
<organism evidence="2 3">
    <name type="scientific">Segatella oris</name>
    <dbReference type="NCBI Taxonomy" id="28135"/>
    <lineage>
        <taxon>Bacteria</taxon>
        <taxon>Pseudomonadati</taxon>
        <taxon>Bacteroidota</taxon>
        <taxon>Bacteroidia</taxon>
        <taxon>Bacteroidales</taxon>
        <taxon>Prevotellaceae</taxon>
        <taxon>Segatella</taxon>
    </lineage>
</organism>
<dbReference type="RefSeq" id="WP_004377894.1">
    <property type="nucleotide sequence ID" value="NZ_CAJPPY010000073.1"/>
</dbReference>
<dbReference type="AlphaFoldDB" id="A0A448L3H7"/>
<feature type="transmembrane region" description="Helical" evidence="1">
    <location>
        <begin position="81"/>
        <end position="101"/>
    </location>
</feature>
<keyword evidence="1" id="KW-0812">Transmembrane</keyword>
<dbReference type="EMBL" id="LR134384">
    <property type="protein sequence ID" value="VEH14523.1"/>
    <property type="molecule type" value="Genomic_DNA"/>
</dbReference>